<dbReference type="PROSITE" id="PS51721">
    <property type="entry name" value="G_CP"/>
    <property type="match status" value="1"/>
</dbReference>
<comment type="caution">
    <text evidence="8">The sequence shown here is derived from an EMBL/GenBank/DDBJ whole genome shotgun (WGS) entry which is preliminary data.</text>
</comment>
<keyword evidence="2" id="KW-0963">Cytoplasm</keyword>
<protein>
    <submittedName>
        <fullName evidence="8">Nucleolar GTP-binding protein 2</fullName>
    </submittedName>
</protein>
<feature type="compositionally biased region" description="Polar residues" evidence="6">
    <location>
        <begin position="586"/>
        <end position="598"/>
    </location>
</feature>
<name>A0AAV0AW13_PHAPC</name>
<dbReference type="AlphaFoldDB" id="A0AAV0AW13"/>
<evidence type="ECO:0000256" key="5">
    <source>
        <dbReference type="ARBA" id="ARBA00023134"/>
    </source>
</evidence>
<keyword evidence="9" id="KW-1185">Reference proteome</keyword>
<feature type="domain" description="CP-type G" evidence="7">
    <location>
        <begin position="180"/>
        <end position="454"/>
    </location>
</feature>
<feature type="region of interest" description="Disordered" evidence="6">
    <location>
        <begin position="669"/>
        <end position="714"/>
    </location>
</feature>
<evidence type="ECO:0000256" key="3">
    <source>
        <dbReference type="ARBA" id="ARBA00022741"/>
    </source>
</evidence>
<evidence type="ECO:0000313" key="9">
    <source>
        <dbReference type="Proteomes" id="UP001153365"/>
    </source>
</evidence>
<comment type="subcellular location">
    <subcellularLocation>
        <location evidence="1">Cytoplasm</location>
    </subcellularLocation>
</comment>
<evidence type="ECO:0000259" key="7">
    <source>
        <dbReference type="PROSITE" id="PS51721"/>
    </source>
</evidence>
<dbReference type="Gene3D" id="3.40.50.300">
    <property type="entry name" value="P-loop containing nucleotide triphosphate hydrolases"/>
    <property type="match status" value="1"/>
</dbReference>
<dbReference type="InterPro" id="IPR006073">
    <property type="entry name" value="GTP-bd"/>
</dbReference>
<dbReference type="EMBL" id="CALTRL010001708">
    <property type="protein sequence ID" value="CAH7673461.1"/>
    <property type="molecule type" value="Genomic_DNA"/>
</dbReference>
<dbReference type="InterPro" id="IPR030378">
    <property type="entry name" value="G_CP_dom"/>
</dbReference>
<sequence length="714" mass="79573">MVSSFASCNIDIVQKKTLHRVPPGKKQVHNHGLGKAIMNHRAKSKIIQHQKELHTTEVYQNKPISITQENDLENFLNTAALAGTDFTAERQNITILSPLSSGLNPYLLSDVEQANLKVKHRKNKNLLRVPRRPKWSESTTPAQLERLERDGFLEWRKGLADLTDNQSLLLTPFERNLEVWRQLWRVIERSQLIVQIVDARNPLRFRCEDLEKYVEENSEEEIKKLCLKEPPPSNLKAKANLLLLNKSDLLTEKQRALWAEYFDLQGIQYAFFSAADAAALQEIPQINEEVVESFEEEEERNLDDFVKNEVNRGQDASDVTTTEPKEVSPQAFSSPLSSMAALSENQETIKSLLKTKVLTVGELEDLFLRQSQNLLKFNGFSHEEGSEEAGDRKSSKLVVGLVGCPNVGKSSTINALVGSKKVSVSATPGKTKHFQTIHLSPEVVLCDCPGLVFPQFASTKAELMREHTGPISLITRRIPKAVLESTYGLQLNPLPAEEGGDGQVTESEFLTAYAIARGFFTGGGGMGRPDESKAARPILKDYVAAKLLYCEPPPLDNLTAEDFNRETQQIKMNECANKKAAPTNRVPLNSHTHHTGTSLGKELGGGTSSRSRALDERFFKSDDVRRATLPPVKFGVKGRVAQVTNLVEPQSEAGLAKIRLYSKDIYSIDNTGRPISDETRPSSAPQRTATNGKKHFKGNSKKKKMRSGKGYDEL</sequence>
<keyword evidence="5" id="KW-0342">GTP-binding</keyword>
<proteinExistence type="predicted"/>
<keyword evidence="4" id="KW-0378">Hydrolase</keyword>
<dbReference type="InterPro" id="IPR043358">
    <property type="entry name" value="GNL1-like"/>
</dbReference>
<feature type="region of interest" description="Disordered" evidence="6">
    <location>
        <begin position="308"/>
        <end position="332"/>
    </location>
</feature>
<dbReference type="GO" id="GO:0003924">
    <property type="term" value="F:GTPase activity"/>
    <property type="evidence" value="ECO:0007669"/>
    <property type="project" value="InterPro"/>
</dbReference>
<organism evidence="8 9">
    <name type="scientific">Phakopsora pachyrhizi</name>
    <name type="common">Asian soybean rust disease fungus</name>
    <dbReference type="NCBI Taxonomy" id="170000"/>
    <lineage>
        <taxon>Eukaryota</taxon>
        <taxon>Fungi</taxon>
        <taxon>Dikarya</taxon>
        <taxon>Basidiomycota</taxon>
        <taxon>Pucciniomycotina</taxon>
        <taxon>Pucciniomycetes</taxon>
        <taxon>Pucciniales</taxon>
        <taxon>Phakopsoraceae</taxon>
        <taxon>Phakopsora</taxon>
    </lineage>
</organism>
<evidence type="ECO:0000313" key="8">
    <source>
        <dbReference type="EMBL" id="CAH7673461.1"/>
    </source>
</evidence>
<feature type="region of interest" description="Disordered" evidence="6">
    <location>
        <begin position="583"/>
        <end position="608"/>
    </location>
</feature>
<feature type="compositionally biased region" description="Polar residues" evidence="6">
    <location>
        <begin position="681"/>
        <end position="691"/>
    </location>
</feature>
<keyword evidence="3" id="KW-0547">Nucleotide-binding</keyword>
<dbReference type="PANTHER" id="PTHR45709">
    <property type="entry name" value="LARGE SUBUNIT GTPASE 1 HOMOLOG-RELATED"/>
    <property type="match status" value="1"/>
</dbReference>
<evidence type="ECO:0000256" key="4">
    <source>
        <dbReference type="ARBA" id="ARBA00022801"/>
    </source>
</evidence>
<feature type="compositionally biased region" description="Basic residues" evidence="6">
    <location>
        <begin position="692"/>
        <end position="707"/>
    </location>
</feature>
<evidence type="ECO:0000256" key="6">
    <source>
        <dbReference type="SAM" id="MobiDB-lite"/>
    </source>
</evidence>
<gene>
    <name evidence="8" type="ORF">PPACK8108_LOCUS8324</name>
</gene>
<dbReference type="InterPro" id="IPR027417">
    <property type="entry name" value="P-loop_NTPase"/>
</dbReference>
<dbReference type="PANTHER" id="PTHR45709:SF2">
    <property type="entry name" value="LARGE SUBUNIT GTPASE 1 HOMOLOG"/>
    <property type="match status" value="1"/>
</dbReference>
<evidence type="ECO:0000256" key="1">
    <source>
        <dbReference type="ARBA" id="ARBA00004496"/>
    </source>
</evidence>
<dbReference type="Pfam" id="PF01926">
    <property type="entry name" value="MMR_HSR1"/>
    <property type="match status" value="1"/>
</dbReference>
<dbReference type="GO" id="GO:0000054">
    <property type="term" value="P:ribosomal subunit export from nucleus"/>
    <property type="evidence" value="ECO:0007669"/>
    <property type="project" value="TreeGrafter"/>
</dbReference>
<dbReference type="Proteomes" id="UP001153365">
    <property type="component" value="Unassembled WGS sequence"/>
</dbReference>
<dbReference type="GO" id="GO:0005525">
    <property type="term" value="F:GTP binding"/>
    <property type="evidence" value="ECO:0007669"/>
    <property type="project" value="UniProtKB-KW"/>
</dbReference>
<dbReference type="GO" id="GO:0005829">
    <property type="term" value="C:cytosol"/>
    <property type="evidence" value="ECO:0007669"/>
    <property type="project" value="TreeGrafter"/>
</dbReference>
<evidence type="ECO:0000256" key="2">
    <source>
        <dbReference type="ARBA" id="ARBA00022490"/>
    </source>
</evidence>
<reference evidence="8" key="1">
    <citation type="submission" date="2022-06" db="EMBL/GenBank/DDBJ databases">
        <authorList>
            <consortium name="SYNGENTA / RWTH Aachen University"/>
        </authorList>
    </citation>
    <scope>NUCLEOTIDE SEQUENCE</scope>
</reference>
<accession>A0AAV0AW13</accession>
<dbReference type="SUPFAM" id="SSF52540">
    <property type="entry name" value="P-loop containing nucleoside triphosphate hydrolases"/>
    <property type="match status" value="1"/>
</dbReference>